<evidence type="ECO:0000256" key="5">
    <source>
        <dbReference type="ARBA" id="ARBA00022741"/>
    </source>
</evidence>
<dbReference type="InterPro" id="IPR036640">
    <property type="entry name" value="ABC1_TM_sf"/>
</dbReference>
<protein>
    <recommendedName>
        <fullName evidence="15">ABC transporter domain-containing protein</fullName>
    </recommendedName>
</protein>
<evidence type="ECO:0000256" key="6">
    <source>
        <dbReference type="ARBA" id="ARBA00022840"/>
    </source>
</evidence>
<feature type="transmembrane region" description="Helical" evidence="9">
    <location>
        <begin position="258"/>
        <end position="277"/>
    </location>
</feature>
<dbReference type="SMART" id="SM00382">
    <property type="entry name" value="AAA"/>
    <property type="match status" value="2"/>
</dbReference>
<evidence type="ECO:0000313" key="13">
    <source>
        <dbReference type="EMBL" id="TPX74931.1"/>
    </source>
</evidence>
<keyword evidence="4 9" id="KW-0812">Transmembrane</keyword>
<dbReference type="GO" id="GO:0016887">
    <property type="term" value="F:ATP hydrolysis activity"/>
    <property type="evidence" value="ECO:0007669"/>
    <property type="project" value="InterPro"/>
</dbReference>
<evidence type="ECO:0000256" key="3">
    <source>
        <dbReference type="ARBA" id="ARBA00022475"/>
    </source>
</evidence>
<feature type="chain" id="PRO_5021385726" description="ABC transporter domain-containing protein" evidence="10">
    <location>
        <begin position="26"/>
        <end position="1163"/>
    </location>
</feature>
<evidence type="ECO:0000259" key="12">
    <source>
        <dbReference type="PROSITE" id="PS50929"/>
    </source>
</evidence>
<evidence type="ECO:0000256" key="4">
    <source>
        <dbReference type="ARBA" id="ARBA00022692"/>
    </source>
</evidence>
<keyword evidence="10" id="KW-0732">Signal</keyword>
<evidence type="ECO:0000256" key="1">
    <source>
        <dbReference type="ARBA" id="ARBA00004651"/>
    </source>
</evidence>
<evidence type="ECO:0000259" key="11">
    <source>
        <dbReference type="PROSITE" id="PS50893"/>
    </source>
</evidence>
<keyword evidence="8 9" id="KW-0472">Membrane</keyword>
<dbReference type="InterPro" id="IPR003593">
    <property type="entry name" value="AAA+_ATPase"/>
</dbReference>
<feature type="transmembrane region" description="Helical" evidence="9">
    <location>
        <begin position="623"/>
        <end position="651"/>
    </location>
</feature>
<keyword evidence="3" id="KW-1003">Cell membrane</keyword>
<dbReference type="Proteomes" id="UP000320333">
    <property type="component" value="Unassembled WGS sequence"/>
</dbReference>
<dbReference type="PROSITE" id="PS00211">
    <property type="entry name" value="ABC_TRANSPORTER_1"/>
    <property type="match status" value="1"/>
</dbReference>
<keyword evidence="6" id="KW-0067">ATP-binding</keyword>
<dbReference type="InterPro" id="IPR011527">
    <property type="entry name" value="ABC1_TM_dom"/>
</dbReference>
<feature type="domain" description="ABC transmembrane type-1" evidence="12">
    <location>
        <begin position="60"/>
        <end position="286"/>
    </location>
</feature>
<dbReference type="InterPro" id="IPR017871">
    <property type="entry name" value="ABC_transporter-like_CS"/>
</dbReference>
<dbReference type="PROSITE" id="PS50929">
    <property type="entry name" value="ABC_TM1F"/>
    <property type="match status" value="2"/>
</dbReference>
<keyword evidence="5" id="KW-0547">Nucleotide-binding</keyword>
<name>A0A507FF01_9FUNG</name>
<dbReference type="InterPro" id="IPR027417">
    <property type="entry name" value="P-loop_NTPase"/>
</dbReference>
<evidence type="ECO:0000313" key="14">
    <source>
        <dbReference type="Proteomes" id="UP000320333"/>
    </source>
</evidence>
<keyword evidence="14" id="KW-1185">Reference proteome</keyword>
<dbReference type="FunFam" id="3.40.50.300:FF:000299">
    <property type="entry name" value="ABC transporter ATP-binding protein/permease"/>
    <property type="match status" value="1"/>
</dbReference>
<dbReference type="OrthoDB" id="6500128at2759"/>
<organism evidence="13 14">
    <name type="scientific">Chytriomyces confervae</name>
    <dbReference type="NCBI Taxonomy" id="246404"/>
    <lineage>
        <taxon>Eukaryota</taxon>
        <taxon>Fungi</taxon>
        <taxon>Fungi incertae sedis</taxon>
        <taxon>Chytridiomycota</taxon>
        <taxon>Chytridiomycota incertae sedis</taxon>
        <taxon>Chytridiomycetes</taxon>
        <taxon>Chytridiales</taxon>
        <taxon>Chytriomycetaceae</taxon>
        <taxon>Chytriomyces</taxon>
    </lineage>
</organism>
<evidence type="ECO:0000256" key="9">
    <source>
        <dbReference type="SAM" id="Phobius"/>
    </source>
</evidence>
<evidence type="ECO:0000256" key="10">
    <source>
        <dbReference type="SAM" id="SignalP"/>
    </source>
</evidence>
<dbReference type="Gene3D" id="3.40.50.300">
    <property type="entry name" value="P-loop containing nucleotide triphosphate hydrolases"/>
    <property type="match status" value="2"/>
</dbReference>
<evidence type="ECO:0000256" key="2">
    <source>
        <dbReference type="ARBA" id="ARBA00022448"/>
    </source>
</evidence>
<accession>A0A507FF01</accession>
<feature type="signal peptide" evidence="10">
    <location>
        <begin position="1"/>
        <end position="25"/>
    </location>
</feature>
<dbReference type="InterPro" id="IPR003439">
    <property type="entry name" value="ABC_transporter-like_ATP-bd"/>
</dbReference>
<dbReference type="AlphaFoldDB" id="A0A507FF01"/>
<feature type="domain" description="ABC transmembrane type-1" evidence="12">
    <location>
        <begin position="626"/>
        <end position="914"/>
    </location>
</feature>
<dbReference type="Pfam" id="PF00664">
    <property type="entry name" value="ABC_membrane"/>
    <property type="match status" value="2"/>
</dbReference>
<dbReference type="Pfam" id="PF00005">
    <property type="entry name" value="ABC_tran"/>
    <property type="match status" value="2"/>
</dbReference>
<feature type="transmembrane region" description="Helical" evidence="9">
    <location>
        <begin position="671"/>
        <end position="697"/>
    </location>
</feature>
<feature type="transmembrane region" description="Helical" evidence="9">
    <location>
        <begin position="769"/>
        <end position="788"/>
    </location>
</feature>
<feature type="transmembrane region" description="Helical" evidence="9">
    <location>
        <begin position="128"/>
        <end position="158"/>
    </location>
</feature>
<comment type="caution">
    <text evidence="13">The sequence shown here is derived from an EMBL/GenBank/DDBJ whole genome shotgun (WGS) entry which is preliminary data.</text>
</comment>
<feature type="transmembrane region" description="Helical" evidence="9">
    <location>
        <begin position="57"/>
        <end position="78"/>
    </location>
</feature>
<dbReference type="PANTHER" id="PTHR43394">
    <property type="entry name" value="ATP-DEPENDENT PERMEASE MDL1, MITOCHONDRIAL"/>
    <property type="match status" value="1"/>
</dbReference>
<dbReference type="PANTHER" id="PTHR43394:SF1">
    <property type="entry name" value="ATP-BINDING CASSETTE SUB-FAMILY B MEMBER 10, MITOCHONDRIAL"/>
    <property type="match status" value="1"/>
</dbReference>
<dbReference type="GO" id="GO:0015421">
    <property type="term" value="F:ABC-type oligopeptide transporter activity"/>
    <property type="evidence" value="ECO:0007669"/>
    <property type="project" value="TreeGrafter"/>
</dbReference>
<comment type="subcellular location">
    <subcellularLocation>
        <location evidence="1">Cell membrane</location>
        <topology evidence="1">Multi-pass membrane protein</topology>
    </subcellularLocation>
</comment>
<dbReference type="GO" id="GO:0005524">
    <property type="term" value="F:ATP binding"/>
    <property type="evidence" value="ECO:0007669"/>
    <property type="project" value="UniProtKB-KW"/>
</dbReference>
<dbReference type="STRING" id="246404.A0A507FF01"/>
<keyword evidence="7 9" id="KW-1133">Transmembrane helix</keyword>
<gene>
    <name evidence="13" type="ORF">CcCBS67573_g03792</name>
</gene>
<dbReference type="Gene3D" id="1.20.1560.10">
    <property type="entry name" value="ABC transporter type 1, transmembrane domain"/>
    <property type="match status" value="1"/>
</dbReference>
<dbReference type="EMBL" id="QEAP01000102">
    <property type="protein sequence ID" value="TPX74931.1"/>
    <property type="molecule type" value="Genomic_DNA"/>
</dbReference>
<evidence type="ECO:0008006" key="15">
    <source>
        <dbReference type="Google" id="ProtNLM"/>
    </source>
</evidence>
<evidence type="ECO:0000256" key="8">
    <source>
        <dbReference type="ARBA" id="ARBA00023136"/>
    </source>
</evidence>
<dbReference type="GO" id="GO:0005886">
    <property type="term" value="C:plasma membrane"/>
    <property type="evidence" value="ECO:0007669"/>
    <property type="project" value="UniProtKB-SubCell"/>
</dbReference>
<keyword evidence="2" id="KW-0813">Transport</keyword>
<feature type="domain" description="ABC transporter" evidence="11">
    <location>
        <begin position="952"/>
        <end position="1162"/>
    </location>
</feature>
<evidence type="ECO:0000256" key="7">
    <source>
        <dbReference type="ARBA" id="ARBA00022989"/>
    </source>
</evidence>
<reference evidence="13 14" key="1">
    <citation type="journal article" date="2019" name="Sci. Rep.">
        <title>Comparative genomics of chytrid fungi reveal insights into the obligate biotrophic and pathogenic lifestyle of Synchytrium endobioticum.</title>
        <authorList>
            <person name="van de Vossenberg B.T.L.H."/>
            <person name="Warris S."/>
            <person name="Nguyen H.D.T."/>
            <person name="van Gent-Pelzer M.P.E."/>
            <person name="Joly D.L."/>
            <person name="van de Geest H.C."/>
            <person name="Bonants P.J.M."/>
            <person name="Smith D.S."/>
            <person name="Levesque C.A."/>
            <person name="van der Lee T.A.J."/>
        </authorList>
    </citation>
    <scope>NUCLEOTIDE SEQUENCE [LARGE SCALE GENOMIC DNA]</scope>
    <source>
        <strain evidence="13 14">CBS 675.73</strain>
    </source>
</reference>
<dbReference type="InterPro" id="IPR039421">
    <property type="entry name" value="Type_1_exporter"/>
</dbReference>
<sequence>MQNLIRLVRHVRLHHWAMLIALTAADGMLVSMRNNQMGVFVDTLSQPQILHLATQMALRLAASSWLVGAAVTAAWAAVSQAAVSGLRHELFAAALQRQSSDAASFALISTVQSRFSENAAAILKSGSLFAYGLVIALQTSVSLSLVILCSFPIVGIILSQMWSLVRNNDKIANDVIARAAAFSHELLAGIETVLSLNMQDAELKRYEQLIRQSEAVMKQNARIGGVGWGSYHSSMFLAFAVAFWYGGKLVTSGELTPGSVLVCFTQLAIGVTALGNIGGHYQALREADTLLEGMYRSIEHQPARETAKNDSTLSKSVSSSRIEFKGVSFSYPSRPDVLVLDNFNLVINAGSFVAIVAESGSGKSTIFALLLRLISPTKGAILLDGIDIQEIPVEKLRSQFAVVEQTTQLFTGMTVFENLILGSKSAEENETDLQKALQMAHADEIIEKLPQGIWTEIRGVGGGFSGGQRQRLGLARAFLGFEKRGCLLFDEPTSALDADSEQSVLQGIKKVSESKTVLLITHRLALLGNNVDKIIVLVNGQVGEHGTHSELMARNSRYRNMLETQSHEPTSTTVQNLGENLIPSVSEVVDVTNSAVDKSIDDDTSPKQLDWQRVIKMALPQKWLILLGIIGMLLEGLIFPIEGFLISSVVASYSLPQELQPQATAKYSLGLVGLAILAFTCCVSIGVGSGYSNAILISDLRVRLLRKLLHQNLEFFDENKHSVAHLDLIFSDAVKFLETVPAGYASHMGKALISVVLGLSVALTYSAKLTITALSCIPFVVGIGWFQYSALAFFQAPSIQASEKLSLFILSTLDNTRTIAILTAEPTFHKAYKKLSDAADRAAYLHISMNALVGQPFRDALVILIATAGLNLSVAMIKSGSLKHEDMLIALTTLTLSAVDGVGAIAGLSGDGLAVAARDFWKVVGILDWAESEGQQEEKKYTEVDIRGNVAVAFENVSHEYKSRAGVLSLDNYNLRVNSGEIFLLTGKSGSGKSTVVQLLQKLRTATHGNILIFGQNINLLDPQSLRSKVIAVTQKSKLFSRTIDENLRLSNTEIDIQDVEDAVALAGAADFIANLPMRYKTVIGGSEGGTSSTTSCLSEGQAQRLCIARALIQNPYVLILDEATSGLDRESERLVVDGLRKWLRNESRRTLIVSTHTPQFWN</sequence>
<proteinExistence type="predicted"/>
<dbReference type="SUPFAM" id="SSF52540">
    <property type="entry name" value="P-loop containing nucleoside triphosphate hydrolases"/>
    <property type="match status" value="2"/>
</dbReference>
<feature type="transmembrane region" description="Helical" evidence="9">
    <location>
        <begin position="226"/>
        <end position="246"/>
    </location>
</feature>
<dbReference type="PROSITE" id="PS50893">
    <property type="entry name" value="ABC_TRANSPORTER_2"/>
    <property type="match status" value="2"/>
</dbReference>
<dbReference type="SUPFAM" id="SSF90123">
    <property type="entry name" value="ABC transporter transmembrane region"/>
    <property type="match status" value="2"/>
</dbReference>
<feature type="domain" description="ABC transporter" evidence="11">
    <location>
        <begin position="322"/>
        <end position="564"/>
    </location>
</feature>